<feature type="domain" description="Protein kinase" evidence="1">
    <location>
        <begin position="1"/>
        <end position="267"/>
    </location>
</feature>
<comment type="caution">
    <text evidence="2">The sequence shown here is derived from an EMBL/GenBank/DDBJ whole genome shotgun (WGS) entry which is preliminary data.</text>
</comment>
<organism evidence="2 3">
    <name type="scientific">Escallonia herrerae</name>
    <dbReference type="NCBI Taxonomy" id="1293975"/>
    <lineage>
        <taxon>Eukaryota</taxon>
        <taxon>Viridiplantae</taxon>
        <taxon>Streptophyta</taxon>
        <taxon>Embryophyta</taxon>
        <taxon>Tracheophyta</taxon>
        <taxon>Spermatophyta</taxon>
        <taxon>Magnoliopsida</taxon>
        <taxon>eudicotyledons</taxon>
        <taxon>Gunneridae</taxon>
        <taxon>Pentapetalae</taxon>
        <taxon>asterids</taxon>
        <taxon>campanulids</taxon>
        <taxon>Escalloniales</taxon>
        <taxon>Escalloniaceae</taxon>
        <taxon>Escallonia</taxon>
    </lineage>
</organism>
<sequence length="267" mass="29322">MAKMSKAKKVTTPSLEDKFLRVSYAELLKATGGFSEANLTGLGSYGTVYKGILGQYEMTVVVKMNGCTKMKLKKMGNNKRLKILTLIQRLNISMDIAPALEYLHCGNELPIYHGDLKPSNVLLDEELKAQIGDFGLAKVVSAVTSVKVNLLQPVILKQSTVQLAMLLQDHSTKTTLWAWAMIINPGTYLLYNVDGMGQLAEYGMGSVVSTTGDMYSYGILVLEMFSRKKPTDATFKDDLSLHAFVQSALPDQAMEIVDPGILCDHES</sequence>
<gene>
    <name evidence="2" type="ORF">RJ639_031609</name>
</gene>
<reference evidence="2" key="1">
    <citation type="submission" date="2022-12" db="EMBL/GenBank/DDBJ databases">
        <title>Draft genome assemblies for two species of Escallonia (Escalloniales).</title>
        <authorList>
            <person name="Chanderbali A."/>
            <person name="Dervinis C."/>
            <person name="Anghel I."/>
            <person name="Soltis D."/>
            <person name="Soltis P."/>
            <person name="Zapata F."/>
        </authorList>
    </citation>
    <scope>NUCLEOTIDE SEQUENCE</scope>
    <source>
        <strain evidence="2">UCBG64.0493</strain>
        <tissue evidence="2">Leaf</tissue>
    </source>
</reference>
<dbReference type="PROSITE" id="PS00108">
    <property type="entry name" value="PROTEIN_KINASE_ST"/>
    <property type="match status" value="1"/>
</dbReference>
<dbReference type="GO" id="GO:0004672">
    <property type="term" value="F:protein kinase activity"/>
    <property type="evidence" value="ECO:0007669"/>
    <property type="project" value="InterPro"/>
</dbReference>
<dbReference type="PANTHER" id="PTHR48055:SF55">
    <property type="entry name" value="PROTEIN KINASE DOMAIN-CONTAINING PROTEIN"/>
    <property type="match status" value="1"/>
</dbReference>
<dbReference type="GO" id="GO:0016020">
    <property type="term" value="C:membrane"/>
    <property type="evidence" value="ECO:0007669"/>
    <property type="project" value="TreeGrafter"/>
</dbReference>
<dbReference type="AlphaFoldDB" id="A0AA89BCR0"/>
<dbReference type="EMBL" id="JAVXUP010000132">
    <property type="protein sequence ID" value="KAK3037035.1"/>
    <property type="molecule type" value="Genomic_DNA"/>
</dbReference>
<dbReference type="InterPro" id="IPR000719">
    <property type="entry name" value="Prot_kinase_dom"/>
</dbReference>
<protein>
    <recommendedName>
        <fullName evidence="1">Protein kinase domain-containing protein</fullName>
    </recommendedName>
</protein>
<dbReference type="SMART" id="SM00220">
    <property type="entry name" value="S_TKc"/>
    <property type="match status" value="1"/>
</dbReference>
<dbReference type="InterPro" id="IPR008271">
    <property type="entry name" value="Ser/Thr_kinase_AS"/>
</dbReference>
<dbReference type="Gene3D" id="1.10.510.10">
    <property type="entry name" value="Transferase(Phosphotransferase) domain 1"/>
    <property type="match status" value="1"/>
</dbReference>
<dbReference type="PROSITE" id="PS50011">
    <property type="entry name" value="PROTEIN_KINASE_DOM"/>
    <property type="match status" value="1"/>
</dbReference>
<keyword evidence="3" id="KW-1185">Reference proteome</keyword>
<proteinExistence type="predicted"/>
<dbReference type="GO" id="GO:0005524">
    <property type="term" value="F:ATP binding"/>
    <property type="evidence" value="ECO:0007669"/>
    <property type="project" value="InterPro"/>
</dbReference>
<evidence type="ECO:0000313" key="3">
    <source>
        <dbReference type="Proteomes" id="UP001188597"/>
    </source>
</evidence>
<accession>A0AA89BCR0</accession>
<dbReference type="SUPFAM" id="SSF56112">
    <property type="entry name" value="Protein kinase-like (PK-like)"/>
    <property type="match status" value="1"/>
</dbReference>
<evidence type="ECO:0000259" key="1">
    <source>
        <dbReference type="PROSITE" id="PS50011"/>
    </source>
</evidence>
<name>A0AA89BCR0_9ASTE</name>
<dbReference type="Proteomes" id="UP001188597">
    <property type="component" value="Unassembled WGS sequence"/>
</dbReference>
<dbReference type="InterPro" id="IPR011009">
    <property type="entry name" value="Kinase-like_dom_sf"/>
</dbReference>
<dbReference type="Pfam" id="PF00069">
    <property type="entry name" value="Pkinase"/>
    <property type="match status" value="1"/>
</dbReference>
<evidence type="ECO:0000313" key="2">
    <source>
        <dbReference type="EMBL" id="KAK3037035.1"/>
    </source>
</evidence>
<dbReference type="PANTHER" id="PTHR48055">
    <property type="entry name" value="LEUCINE-RICH REPEAT RECEPTOR PROTEIN KINASE EMS1"/>
    <property type="match status" value="1"/>
</dbReference>
<dbReference type="InterPro" id="IPR051564">
    <property type="entry name" value="LRR_receptor-like_kinase"/>
</dbReference>